<dbReference type="InterPro" id="IPR004156">
    <property type="entry name" value="OATP"/>
</dbReference>
<evidence type="ECO:0000313" key="4">
    <source>
        <dbReference type="EMBL" id="GFO45163.1"/>
    </source>
</evidence>
<evidence type="ECO:0000256" key="3">
    <source>
        <dbReference type="SAM" id="Phobius"/>
    </source>
</evidence>
<feature type="transmembrane region" description="Helical" evidence="3">
    <location>
        <begin position="120"/>
        <end position="141"/>
    </location>
</feature>
<dbReference type="GO" id="GO:0043252">
    <property type="term" value="P:sodium-independent organic anion transport"/>
    <property type="evidence" value="ECO:0007669"/>
    <property type="project" value="TreeGrafter"/>
</dbReference>
<proteinExistence type="predicted"/>
<feature type="compositionally biased region" description="Polar residues" evidence="2">
    <location>
        <begin position="22"/>
        <end position="41"/>
    </location>
</feature>
<feature type="region of interest" description="Disordered" evidence="2">
    <location>
        <begin position="318"/>
        <end position="339"/>
    </location>
</feature>
<reference evidence="4 5" key="1">
    <citation type="journal article" date="2021" name="Elife">
        <title>Chloroplast acquisition without the gene transfer in kleptoplastic sea slugs, Plakobranchus ocellatus.</title>
        <authorList>
            <person name="Maeda T."/>
            <person name="Takahashi S."/>
            <person name="Yoshida T."/>
            <person name="Shimamura S."/>
            <person name="Takaki Y."/>
            <person name="Nagai Y."/>
            <person name="Toyoda A."/>
            <person name="Suzuki Y."/>
            <person name="Arimoto A."/>
            <person name="Ishii H."/>
            <person name="Satoh N."/>
            <person name="Nishiyama T."/>
            <person name="Hasebe M."/>
            <person name="Maruyama T."/>
            <person name="Minagawa J."/>
            <person name="Obokata J."/>
            <person name="Shigenobu S."/>
        </authorList>
    </citation>
    <scope>NUCLEOTIDE SEQUENCE [LARGE SCALE GENOMIC DNA]</scope>
</reference>
<dbReference type="InterPro" id="IPR036259">
    <property type="entry name" value="MFS_trans_sf"/>
</dbReference>
<keyword evidence="5" id="KW-1185">Reference proteome</keyword>
<keyword evidence="3" id="KW-0812">Transmembrane</keyword>
<feature type="compositionally biased region" description="Polar residues" evidence="2">
    <location>
        <begin position="324"/>
        <end position="336"/>
    </location>
</feature>
<dbReference type="PANTHER" id="PTHR11388:SF100">
    <property type="entry name" value="SOLUTE CARRIER ORGANIC ANION TRANSPORTER FAMILY MEMBER 4A1"/>
    <property type="match status" value="1"/>
</dbReference>
<keyword evidence="3" id="KW-1133">Transmembrane helix</keyword>
<feature type="region of interest" description="Disordered" evidence="2">
    <location>
        <begin position="351"/>
        <end position="435"/>
    </location>
</feature>
<feature type="compositionally biased region" description="Polar residues" evidence="2">
    <location>
        <begin position="393"/>
        <end position="435"/>
    </location>
</feature>
<accession>A0AAV4DLL3</accession>
<comment type="caution">
    <text evidence="4">The sequence shown here is derived from an EMBL/GenBank/DDBJ whole genome shotgun (WGS) entry which is preliminary data.</text>
</comment>
<evidence type="ECO:0000256" key="1">
    <source>
        <dbReference type="ARBA" id="ARBA00023157"/>
    </source>
</evidence>
<feature type="transmembrane region" description="Helical" evidence="3">
    <location>
        <begin position="148"/>
        <end position="169"/>
    </location>
</feature>
<feature type="transmembrane region" description="Helical" evidence="3">
    <location>
        <begin position="213"/>
        <end position="236"/>
    </location>
</feature>
<feature type="transmembrane region" description="Helical" evidence="3">
    <location>
        <begin position="248"/>
        <end position="268"/>
    </location>
</feature>
<organism evidence="4 5">
    <name type="scientific">Plakobranchus ocellatus</name>
    <dbReference type="NCBI Taxonomy" id="259542"/>
    <lineage>
        <taxon>Eukaryota</taxon>
        <taxon>Metazoa</taxon>
        <taxon>Spiralia</taxon>
        <taxon>Lophotrochozoa</taxon>
        <taxon>Mollusca</taxon>
        <taxon>Gastropoda</taxon>
        <taxon>Heterobranchia</taxon>
        <taxon>Euthyneura</taxon>
        <taxon>Panpulmonata</taxon>
        <taxon>Sacoglossa</taxon>
        <taxon>Placobranchoidea</taxon>
        <taxon>Plakobranchidae</taxon>
        <taxon>Plakobranchus</taxon>
    </lineage>
</organism>
<name>A0AAV4DLL3_9GAST</name>
<dbReference type="AlphaFoldDB" id="A0AAV4DLL3"/>
<dbReference type="EMBL" id="BLXT01008015">
    <property type="protein sequence ID" value="GFO45163.1"/>
    <property type="molecule type" value="Genomic_DNA"/>
</dbReference>
<keyword evidence="3" id="KW-0472">Membrane</keyword>
<keyword evidence="1" id="KW-1015">Disulfide bond</keyword>
<feature type="compositionally biased region" description="Polar residues" evidence="2">
    <location>
        <begin position="359"/>
        <end position="385"/>
    </location>
</feature>
<gene>
    <name evidence="4" type="ORF">PoB_007166800</name>
</gene>
<dbReference type="GO" id="GO:0015347">
    <property type="term" value="F:sodium-independent organic anion transmembrane transporter activity"/>
    <property type="evidence" value="ECO:0007669"/>
    <property type="project" value="TreeGrafter"/>
</dbReference>
<evidence type="ECO:0000313" key="5">
    <source>
        <dbReference type="Proteomes" id="UP000735302"/>
    </source>
</evidence>
<dbReference type="Gene3D" id="1.20.1250.20">
    <property type="entry name" value="MFS general substrate transporter like domains"/>
    <property type="match status" value="1"/>
</dbReference>
<dbReference type="SUPFAM" id="SSF103473">
    <property type="entry name" value="MFS general substrate transporter"/>
    <property type="match status" value="1"/>
</dbReference>
<feature type="transmembrane region" description="Helical" evidence="3">
    <location>
        <begin position="80"/>
        <end position="100"/>
    </location>
</feature>
<dbReference type="GO" id="GO:0016323">
    <property type="term" value="C:basolateral plasma membrane"/>
    <property type="evidence" value="ECO:0007669"/>
    <property type="project" value="TreeGrafter"/>
</dbReference>
<feature type="region of interest" description="Disordered" evidence="2">
    <location>
        <begin position="10"/>
        <end position="45"/>
    </location>
</feature>
<dbReference type="PANTHER" id="PTHR11388">
    <property type="entry name" value="ORGANIC ANION TRANSPORTER"/>
    <property type="match status" value="1"/>
</dbReference>
<dbReference type="Pfam" id="PF03137">
    <property type="entry name" value="OATP"/>
    <property type="match status" value="1"/>
</dbReference>
<dbReference type="Proteomes" id="UP000735302">
    <property type="component" value="Unassembled WGS sequence"/>
</dbReference>
<protein>
    <submittedName>
        <fullName evidence="4">Solute carrier organic anion transporter family member</fullName>
    </submittedName>
</protein>
<evidence type="ECO:0000256" key="2">
    <source>
        <dbReference type="SAM" id="MobiDB-lite"/>
    </source>
</evidence>
<sequence>MGDDSVVLARFSRKVEPEPQHTADTVKTSNADTKSETSCESNGYPVWKQTETSKDEEEIEACGWGHLTISQCQKFRDPRWFLVVITLCGACQGMAINGFVNTAISTLEKRFEISSTETGLIASCYDIMFVLLVIPISYFGGQGNKPRYLGIGIFILGLGSFVFSLPHFLSGQYVVENAQETTCIRPDSAGNVSQTVVDPCESNLPSTLSNYKYFFFLGQLLHGAGATSLYTLGVVYLDENVSPRSSSLYNGIFYTGAVIGPAIGFILGSEFLSIFTEIGVDADRPKSISNSPKYIGNNTKYIGNSPKDITNGLKDIGNSPKDIGNSTKPISNSQKDIGNISKDIGNKAKDIGNSPKCIGNSTKHTVNSTKHTVNSTKHIGNTQKDIGNKAKDNGNSPKHIGNSTKNTAKAQNTSATLKKTSATDQNTSATAQNTL</sequence>